<dbReference type="EMBL" id="JASCZI010000041">
    <property type="protein sequence ID" value="MED6107533.1"/>
    <property type="molecule type" value="Genomic_DNA"/>
</dbReference>
<evidence type="ECO:0000313" key="1">
    <source>
        <dbReference type="EMBL" id="MED6107533.1"/>
    </source>
</evidence>
<evidence type="ECO:0000313" key="2">
    <source>
        <dbReference type="Proteomes" id="UP001341840"/>
    </source>
</evidence>
<gene>
    <name evidence="1" type="ORF">PIB30_015066</name>
</gene>
<keyword evidence="2" id="KW-1185">Reference proteome</keyword>
<organism evidence="1 2">
    <name type="scientific">Stylosanthes scabra</name>
    <dbReference type="NCBI Taxonomy" id="79078"/>
    <lineage>
        <taxon>Eukaryota</taxon>
        <taxon>Viridiplantae</taxon>
        <taxon>Streptophyta</taxon>
        <taxon>Embryophyta</taxon>
        <taxon>Tracheophyta</taxon>
        <taxon>Spermatophyta</taxon>
        <taxon>Magnoliopsida</taxon>
        <taxon>eudicotyledons</taxon>
        <taxon>Gunneridae</taxon>
        <taxon>Pentapetalae</taxon>
        <taxon>rosids</taxon>
        <taxon>fabids</taxon>
        <taxon>Fabales</taxon>
        <taxon>Fabaceae</taxon>
        <taxon>Papilionoideae</taxon>
        <taxon>50 kb inversion clade</taxon>
        <taxon>dalbergioids sensu lato</taxon>
        <taxon>Dalbergieae</taxon>
        <taxon>Pterocarpus clade</taxon>
        <taxon>Stylosanthes</taxon>
    </lineage>
</organism>
<proteinExistence type="predicted"/>
<accession>A0ABU6Q7T5</accession>
<comment type="caution">
    <text evidence="1">The sequence shown here is derived from an EMBL/GenBank/DDBJ whole genome shotgun (WGS) entry which is preliminary data.</text>
</comment>
<dbReference type="Proteomes" id="UP001341840">
    <property type="component" value="Unassembled WGS sequence"/>
</dbReference>
<protein>
    <submittedName>
        <fullName evidence="1">Uncharacterized protein</fullName>
    </submittedName>
</protein>
<name>A0ABU6Q7T5_9FABA</name>
<sequence length="162" mass="18555">MLKRKRLTPHGMKARFLMNWMSYCGTGKNNQPRRLVIFSVGDIQLNHSLRTNQSWKDMVASLPIPPIPNGSPHVWLSRDLMGLTPKKGHRLEFIRRMLPQTSDMFAHPCSVRHGIQSNVETRDPEHVVISFGFPKQQDSRKPATSCESLDLYSIVTLLFFVA</sequence>
<reference evidence="1 2" key="1">
    <citation type="journal article" date="2023" name="Plants (Basel)">
        <title>Bridging the Gap: Combining Genomics and Transcriptomics Approaches to Understand Stylosanthes scabra, an Orphan Legume from the Brazilian Caatinga.</title>
        <authorList>
            <person name="Ferreira-Neto J.R.C."/>
            <person name="da Silva M.D."/>
            <person name="Binneck E."/>
            <person name="de Melo N.F."/>
            <person name="da Silva R.H."/>
            <person name="de Melo A.L.T.M."/>
            <person name="Pandolfi V."/>
            <person name="Bustamante F.O."/>
            <person name="Brasileiro-Vidal A.C."/>
            <person name="Benko-Iseppon A.M."/>
        </authorList>
    </citation>
    <scope>NUCLEOTIDE SEQUENCE [LARGE SCALE GENOMIC DNA]</scope>
    <source>
        <tissue evidence="1">Leaves</tissue>
    </source>
</reference>